<name>A0ABV5IWI1_9ACTN</name>
<dbReference type="InterPro" id="IPR029058">
    <property type="entry name" value="AB_hydrolase_fold"/>
</dbReference>
<organism evidence="3 4">
    <name type="scientific">Nonomuraea spiralis</name>
    <dbReference type="NCBI Taxonomy" id="46182"/>
    <lineage>
        <taxon>Bacteria</taxon>
        <taxon>Bacillati</taxon>
        <taxon>Actinomycetota</taxon>
        <taxon>Actinomycetes</taxon>
        <taxon>Streptosporangiales</taxon>
        <taxon>Streptosporangiaceae</taxon>
        <taxon>Nonomuraea</taxon>
    </lineage>
</organism>
<accession>A0ABV5IWI1</accession>
<dbReference type="InterPro" id="IPR000073">
    <property type="entry name" value="AB_hydrolase_1"/>
</dbReference>
<dbReference type="Proteomes" id="UP001589647">
    <property type="component" value="Unassembled WGS sequence"/>
</dbReference>
<protein>
    <submittedName>
        <fullName evidence="3">Alpha/beta fold hydrolase</fullName>
    </submittedName>
</protein>
<evidence type="ECO:0000256" key="1">
    <source>
        <dbReference type="ARBA" id="ARBA00022801"/>
    </source>
</evidence>
<feature type="domain" description="AB hydrolase-1" evidence="2">
    <location>
        <begin position="22"/>
        <end position="256"/>
    </location>
</feature>
<dbReference type="EMBL" id="JBHMEI010000090">
    <property type="protein sequence ID" value="MFB9208918.1"/>
    <property type="molecule type" value="Genomic_DNA"/>
</dbReference>
<reference evidence="3 4" key="1">
    <citation type="submission" date="2024-09" db="EMBL/GenBank/DDBJ databases">
        <authorList>
            <person name="Sun Q."/>
            <person name="Mori K."/>
        </authorList>
    </citation>
    <scope>NUCLEOTIDE SEQUENCE [LARGE SCALE GENOMIC DNA]</scope>
    <source>
        <strain evidence="3 4">CCM 3426</strain>
    </source>
</reference>
<dbReference type="RefSeq" id="WP_189652743.1">
    <property type="nucleotide sequence ID" value="NZ_BMRC01000031.1"/>
</dbReference>
<evidence type="ECO:0000313" key="3">
    <source>
        <dbReference type="EMBL" id="MFB9208918.1"/>
    </source>
</evidence>
<dbReference type="InterPro" id="IPR050266">
    <property type="entry name" value="AB_hydrolase_sf"/>
</dbReference>
<proteinExistence type="predicted"/>
<keyword evidence="4" id="KW-1185">Reference proteome</keyword>
<keyword evidence="1 3" id="KW-0378">Hydrolase</keyword>
<dbReference type="PANTHER" id="PTHR43798:SF31">
    <property type="entry name" value="AB HYDROLASE SUPERFAMILY PROTEIN YCLE"/>
    <property type="match status" value="1"/>
</dbReference>
<sequence>MPSFLAHDGTELAFHVKGTGAPLVCVPGGPGRASRYLGDLGGLPRRLILLDGRGSGDSAIPADAETYRWDRQAADVEALREHLGLERMDLLAHSAGANVAVRYAGLHPGRLGSLCLVAPSPVAVGFVPTEDDWRAGLELREDEPWYESALAEFQSGDGLEGHRFLYGPWTEHARAHAAGAEDECAEAAGDGFYAPSPVTPEEVRAGLAALDAPVLLLTGDMDAHPCRLYARPFAGLFRDATPVTMPGAGHFPWVDDPGAFVRVVADFLDRRG</sequence>
<dbReference type="SUPFAM" id="SSF53474">
    <property type="entry name" value="alpha/beta-Hydrolases"/>
    <property type="match status" value="1"/>
</dbReference>
<dbReference type="Gene3D" id="3.40.50.1820">
    <property type="entry name" value="alpha/beta hydrolase"/>
    <property type="match status" value="1"/>
</dbReference>
<evidence type="ECO:0000259" key="2">
    <source>
        <dbReference type="Pfam" id="PF00561"/>
    </source>
</evidence>
<evidence type="ECO:0000313" key="4">
    <source>
        <dbReference type="Proteomes" id="UP001589647"/>
    </source>
</evidence>
<dbReference type="Pfam" id="PF00561">
    <property type="entry name" value="Abhydrolase_1"/>
    <property type="match status" value="1"/>
</dbReference>
<comment type="caution">
    <text evidence="3">The sequence shown here is derived from an EMBL/GenBank/DDBJ whole genome shotgun (WGS) entry which is preliminary data.</text>
</comment>
<dbReference type="GO" id="GO:0016787">
    <property type="term" value="F:hydrolase activity"/>
    <property type="evidence" value="ECO:0007669"/>
    <property type="project" value="UniProtKB-KW"/>
</dbReference>
<gene>
    <name evidence="3" type="ORF">ACFFV7_47580</name>
</gene>
<dbReference type="PANTHER" id="PTHR43798">
    <property type="entry name" value="MONOACYLGLYCEROL LIPASE"/>
    <property type="match status" value="1"/>
</dbReference>